<reference evidence="5" key="1">
    <citation type="submission" date="2025-08" db="UniProtKB">
        <authorList>
            <consortium name="RefSeq"/>
        </authorList>
    </citation>
    <scope>IDENTIFICATION</scope>
    <source>
        <tissue evidence="5">Seedling</tissue>
    </source>
</reference>
<feature type="transmembrane region" description="Helical" evidence="2">
    <location>
        <begin position="460"/>
        <end position="479"/>
    </location>
</feature>
<dbReference type="Proteomes" id="UP001652623">
    <property type="component" value="Chromosome 4"/>
</dbReference>
<accession>A0ABM3IGI4</accession>
<sequence length="597" mass="68389">MGHQRYLILVLISLFLSKSCLSSWFPFSFGKTQYSQHHPYETLEITCGSAAEFSINSLNDEKGIERINNAKRKLIGSKSCWHDAYQLIFAACSEIVNDDNEKRKRFAWDLSNCFQKDTGRPLFPSCYASSPMKECLKKLDNDALHTYRQFFLETNSICHQLQSDIFKRQTERLVDDLTKSADYAEEKLESIEEKSGHLLQGTKDIHESLASIDQQTHQLSETSKNVSDYICDILKQSEAVFEKSEKISASQTELQKGQEKMKEKIEKGMVMLHESYHNMSNEIGNLQDETTRIEKKITIVGDTLCAKMSKTQDKADDIGNVSEILLEREKQLLQGQSAALEGLQSLNEFQSQALEESRGVLQRLTQFGHEQQEELLRRQELLRRANDHLVQNSKLLLAAQEGFEQKQASMFVALEKLFALHNALLLESRVMKAIFIHSIATFILYIFTSTKQTYTVRHKLYMGLCATFLVEFAVLRFTNNNIELQSWLINIVRSLSALIAAIKLLHAILTYKDYEMLNYIMLKKLTEEVANIHKIALLSWETDSEEDWSTWIDCDVSDGIDNLKDSDHGNLGGEEEVGENFNPASLIHRYNLRSQAS</sequence>
<dbReference type="PANTHER" id="PTHR33538">
    <property type="entry name" value="PROTEIN GAMETE EXPRESSED 1"/>
    <property type="match status" value="1"/>
</dbReference>
<feature type="coiled-coil region" evidence="1">
    <location>
        <begin position="167"/>
        <end position="194"/>
    </location>
</feature>
<keyword evidence="1" id="KW-0175">Coiled coil</keyword>
<feature type="chain" id="PRO_5045708852" evidence="3">
    <location>
        <begin position="23"/>
        <end position="597"/>
    </location>
</feature>
<feature type="transmembrane region" description="Helical" evidence="2">
    <location>
        <begin position="491"/>
        <end position="511"/>
    </location>
</feature>
<dbReference type="Gene3D" id="1.10.287.950">
    <property type="entry name" value="Methyl-accepting chemotaxis protein"/>
    <property type="match status" value="1"/>
</dbReference>
<evidence type="ECO:0000313" key="4">
    <source>
        <dbReference type="Proteomes" id="UP001652623"/>
    </source>
</evidence>
<evidence type="ECO:0000313" key="5">
    <source>
        <dbReference type="RefSeq" id="XP_048327908.2"/>
    </source>
</evidence>
<evidence type="ECO:0000256" key="1">
    <source>
        <dbReference type="SAM" id="Coils"/>
    </source>
</evidence>
<dbReference type="GeneID" id="107416982"/>
<evidence type="ECO:0000256" key="3">
    <source>
        <dbReference type="SAM" id="SignalP"/>
    </source>
</evidence>
<keyword evidence="3" id="KW-0732">Signal</keyword>
<organism evidence="4 5">
    <name type="scientific">Ziziphus jujuba</name>
    <name type="common">Chinese jujube</name>
    <name type="synonym">Ziziphus sativa</name>
    <dbReference type="NCBI Taxonomy" id="326968"/>
    <lineage>
        <taxon>Eukaryota</taxon>
        <taxon>Viridiplantae</taxon>
        <taxon>Streptophyta</taxon>
        <taxon>Embryophyta</taxon>
        <taxon>Tracheophyta</taxon>
        <taxon>Spermatophyta</taxon>
        <taxon>Magnoliopsida</taxon>
        <taxon>eudicotyledons</taxon>
        <taxon>Gunneridae</taxon>
        <taxon>Pentapetalae</taxon>
        <taxon>rosids</taxon>
        <taxon>fabids</taxon>
        <taxon>Rosales</taxon>
        <taxon>Rhamnaceae</taxon>
        <taxon>Paliureae</taxon>
        <taxon>Ziziphus</taxon>
    </lineage>
</organism>
<keyword evidence="4" id="KW-1185">Reference proteome</keyword>
<gene>
    <name evidence="5" type="primary">LOC107416982</name>
</gene>
<keyword evidence="2" id="KW-0812">Transmembrane</keyword>
<proteinExistence type="predicted"/>
<evidence type="ECO:0000256" key="2">
    <source>
        <dbReference type="SAM" id="Phobius"/>
    </source>
</evidence>
<protein>
    <submittedName>
        <fullName evidence="5">Protein GAMETE EXPRESSED 1 isoform X1</fullName>
    </submittedName>
</protein>
<dbReference type="InterPro" id="IPR040346">
    <property type="entry name" value="GEX1/Brambleberry"/>
</dbReference>
<keyword evidence="2" id="KW-1133">Transmembrane helix</keyword>
<dbReference type="PANTHER" id="PTHR33538:SF2">
    <property type="entry name" value="PROTEIN GAMETE EXPRESSED 1"/>
    <property type="match status" value="1"/>
</dbReference>
<dbReference type="RefSeq" id="XP_048327908.2">
    <property type="nucleotide sequence ID" value="XM_048471951.2"/>
</dbReference>
<feature type="signal peptide" evidence="3">
    <location>
        <begin position="1"/>
        <end position="22"/>
    </location>
</feature>
<feature type="transmembrane region" description="Helical" evidence="2">
    <location>
        <begin position="430"/>
        <end position="448"/>
    </location>
</feature>
<keyword evidence="2" id="KW-0472">Membrane</keyword>
<name>A0ABM3IGI4_ZIZJJ</name>